<dbReference type="InterPro" id="IPR036280">
    <property type="entry name" value="Multihaem_cyt_sf"/>
</dbReference>
<proteinExistence type="predicted"/>
<evidence type="ECO:0000256" key="6">
    <source>
        <dbReference type="ARBA" id="ARBA00022723"/>
    </source>
</evidence>
<dbReference type="GO" id="GO:0019684">
    <property type="term" value="P:photosynthesis, light reaction"/>
    <property type="evidence" value="ECO:0007669"/>
    <property type="project" value="InterPro"/>
</dbReference>
<organism evidence="10 11">
    <name type="scientific">Emticicia agri</name>
    <dbReference type="NCBI Taxonomy" id="2492393"/>
    <lineage>
        <taxon>Bacteria</taxon>
        <taxon>Pseudomonadati</taxon>
        <taxon>Bacteroidota</taxon>
        <taxon>Cytophagia</taxon>
        <taxon>Cytophagales</taxon>
        <taxon>Leadbetterellaceae</taxon>
        <taxon>Emticicia</taxon>
    </lineage>
</organism>
<dbReference type="AlphaFoldDB" id="A0A4Q5LZU6"/>
<dbReference type="OrthoDB" id="951235at2"/>
<dbReference type="Gene3D" id="1.10.468.10">
    <property type="entry name" value="Photosynthetic Reaction Center, subunit C, domain 2"/>
    <property type="match status" value="1"/>
</dbReference>
<protein>
    <recommendedName>
        <fullName evidence="2">Photosynthetic reaction center cytochrome c subunit</fullName>
    </recommendedName>
</protein>
<dbReference type="InterPro" id="IPR003158">
    <property type="entry name" value="Photosyn_RC_cyt_c-su"/>
</dbReference>
<keyword evidence="4" id="KW-0602">Photosynthesis</keyword>
<evidence type="ECO:0000256" key="4">
    <source>
        <dbReference type="ARBA" id="ARBA00022531"/>
    </source>
</evidence>
<comment type="caution">
    <text evidence="10">The sequence shown here is derived from an EMBL/GenBank/DDBJ whole genome shotgun (WGS) entry which is preliminary data.</text>
</comment>
<keyword evidence="5" id="KW-0349">Heme</keyword>
<name>A0A4Q5LZU6_9BACT</name>
<evidence type="ECO:0000313" key="10">
    <source>
        <dbReference type="EMBL" id="RYU95382.1"/>
    </source>
</evidence>
<dbReference type="RefSeq" id="WP_130021216.1">
    <property type="nucleotide sequence ID" value="NZ_SEWF01000015.1"/>
</dbReference>
<dbReference type="GO" id="GO:0030077">
    <property type="term" value="C:plasma membrane light-harvesting complex"/>
    <property type="evidence" value="ECO:0007669"/>
    <property type="project" value="InterPro"/>
</dbReference>
<keyword evidence="8" id="KW-0408">Iron</keyword>
<sequence>MKLLIPVLFIIIGISSFVSIGSTSKKDYAAITWKDTLMADREKYINMYKDSIRGKENRAADSVFKNIKVLKGKSAEQVLSIMNSWGHALGVTCKFCHDMNDFASEKPRHYLQTREMFDMTNQLNREILANLKTFRQPVVMGCISCHNEMKEPPHDGPKTQGNGARPRPRN</sequence>
<evidence type="ECO:0000313" key="11">
    <source>
        <dbReference type="Proteomes" id="UP000293162"/>
    </source>
</evidence>
<evidence type="ECO:0000256" key="9">
    <source>
        <dbReference type="SAM" id="MobiDB-lite"/>
    </source>
</evidence>
<dbReference type="InterPro" id="IPR023119">
    <property type="entry name" value="Multihaem_cyt_PRC_cyt_su-like"/>
</dbReference>
<keyword evidence="3" id="KW-0813">Transport</keyword>
<dbReference type="SUPFAM" id="SSF48695">
    <property type="entry name" value="Multiheme cytochromes"/>
    <property type="match status" value="1"/>
</dbReference>
<keyword evidence="11" id="KW-1185">Reference proteome</keyword>
<keyword evidence="7" id="KW-0249">Electron transport</keyword>
<evidence type="ECO:0000256" key="3">
    <source>
        <dbReference type="ARBA" id="ARBA00022448"/>
    </source>
</evidence>
<evidence type="ECO:0000256" key="1">
    <source>
        <dbReference type="ARBA" id="ARBA00003196"/>
    </source>
</evidence>
<evidence type="ECO:0000256" key="5">
    <source>
        <dbReference type="ARBA" id="ARBA00022617"/>
    </source>
</evidence>
<dbReference type="EMBL" id="SEWF01000015">
    <property type="protein sequence ID" value="RYU95382.1"/>
    <property type="molecule type" value="Genomic_DNA"/>
</dbReference>
<dbReference type="Pfam" id="PF02276">
    <property type="entry name" value="CytoC_RC"/>
    <property type="match status" value="1"/>
</dbReference>
<evidence type="ECO:0000256" key="8">
    <source>
        <dbReference type="ARBA" id="ARBA00023004"/>
    </source>
</evidence>
<dbReference type="Proteomes" id="UP000293162">
    <property type="component" value="Unassembled WGS sequence"/>
</dbReference>
<evidence type="ECO:0000256" key="2">
    <source>
        <dbReference type="ARBA" id="ARBA00015978"/>
    </source>
</evidence>
<dbReference type="GO" id="GO:0005506">
    <property type="term" value="F:iron ion binding"/>
    <property type="evidence" value="ECO:0007669"/>
    <property type="project" value="InterPro"/>
</dbReference>
<keyword evidence="6" id="KW-0479">Metal-binding</keyword>
<comment type="function">
    <text evidence="1">The reaction center of purple bacteria contains a tightly bound cytochrome molecule which re-reduces the photo oxidized primary electron donor.</text>
</comment>
<reference evidence="10 11" key="1">
    <citation type="submission" date="2019-02" db="EMBL/GenBank/DDBJ databases">
        <title>Bacterial novel species Emticicia sp. 17J42-9 isolated from soil.</title>
        <authorList>
            <person name="Jung H.-Y."/>
        </authorList>
    </citation>
    <scope>NUCLEOTIDE SEQUENCE [LARGE SCALE GENOMIC DNA]</scope>
    <source>
        <strain evidence="10 11">17J42-9</strain>
    </source>
</reference>
<dbReference type="GO" id="GO:0020037">
    <property type="term" value="F:heme binding"/>
    <property type="evidence" value="ECO:0007669"/>
    <property type="project" value="InterPro"/>
</dbReference>
<feature type="compositionally biased region" description="Basic and acidic residues" evidence="9">
    <location>
        <begin position="148"/>
        <end position="157"/>
    </location>
</feature>
<feature type="region of interest" description="Disordered" evidence="9">
    <location>
        <begin position="148"/>
        <end position="170"/>
    </location>
</feature>
<accession>A0A4Q5LZU6</accession>
<dbReference type="GO" id="GO:0009055">
    <property type="term" value="F:electron transfer activity"/>
    <property type="evidence" value="ECO:0007669"/>
    <property type="project" value="InterPro"/>
</dbReference>
<gene>
    <name evidence="10" type="ORF">EWM59_11980</name>
</gene>
<evidence type="ECO:0000256" key="7">
    <source>
        <dbReference type="ARBA" id="ARBA00022982"/>
    </source>
</evidence>